<dbReference type="Pfam" id="PF01551">
    <property type="entry name" value="Peptidase_M23"/>
    <property type="match status" value="1"/>
</dbReference>
<dbReference type="InterPro" id="IPR011055">
    <property type="entry name" value="Dup_hybrid_motif"/>
</dbReference>
<evidence type="ECO:0000259" key="8">
    <source>
        <dbReference type="PROSITE" id="PS51782"/>
    </source>
</evidence>
<evidence type="ECO:0000313" key="9">
    <source>
        <dbReference type="EMBL" id="MBB3898329.1"/>
    </source>
</evidence>
<dbReference type="CDD" id="cd12797">
    <property type="entry name" value="M23_peptidase"/>
    <property type="match status" value="1"/>
</dbReference>
<evidence type="ECO:0000313" key="10">
    <source>
        <dbReference type="Proteomes" id="UP000553193"/>
    </source>
</evidence>
<proteinExistence type="predicted"/>
<protein>
    <submittedName>
        <fullName evidence="9">Murein DD-endopeptidase MepM/ murein hydrolase activator NlpD</fullName>
    </submittedName>
</protein>
<dbReference type="InterPro" id="IPR018392">
    <property type="entry name" value="LysM"/>
</dbReference>
<dbReference type="PANTHER" id="PTHR21666">
    <property type="entry name" value="PEPTIDASE-RELATED"/>
    <property type="match status" value="1"/>
</dbReference>
<evidence type="ECO:0000256" key="3">
    <source>
        <dbReference type="ARBA" id="ARBA00022723"/>
    </source>
</evidence>
<evidence type="ECO:0000256" key="2">
    <source>
        <dbReference type="ARBA" id="ARBA00022670"/>
    </source>
</evidence>
<keyword evidence="3" id="KW-0479">Metal-binding</keyword>
<accession>A0A840AA08</accession>
<evidence type="ECO:0000256" key="1">
    <source>
        <dbReference type="ARBA" id="ARBA00001947"/>
    </source>
</evidence>
<keyword evidence="6" id="KW-0482">Metalloprotease</keyword>
<dbReference type="EMBL" id="JACIDJ010000002">
    <property type="protein sequence ID" value="MBB3898329.1"/>
    <property type="molecule type" value="Genomic_DNA"/>
</dbReference>
<dbReference type="PROSITE" id="PS51782">
    <property type="entry name" value="LYSM"/>
    <property type="match status" value="1"/>
</dbReference>
<comment type="caution">
    <text evidence="9">The sequence shown here is derived from an EMBL/GenBank/DDBJ whole genome shotgun (WGS) entry which is preliminary data.</text>
</comment>
<name>A0A840AA08_9PROT</name>
<feature type="chain" id="PRO_5032741697" evidence="7">
    <location>
        <begin position="25"/>
        <end position="466"/>
    </location>
</feature>
<reference evidence="9 10" key="1">
    <citation type="submission" date="2020-08" db="EMBL/GenBank/DDBJ databases">
        <title>Genomic Encyclopedia of Type Strains, Phase IV (KMG-IV): sequencing the most valuable type-strain genomes for metagenomic binning, comparative biology and taxonomic classification.</title>
        <authorList>
            <person name="Goeker M."/>
        </authorList>
    </citation>
    <scope>NUCLEOTIDE SEQUENCE [LARGE SCALE GENOMIC DNA]</scope>
    <source>
        <strain evidence="9 10">DSM 19979</strain>
    </source>
</reference>
<feature type="domain" description="LysM" evidence="8">
    <location>
        <begin position="99"/>
        <end position="147"/>
    </location>
</feature>
<organism evidence="9 10">
    <name type="scientific">Roseococcus suduntuyensis</name>
    <dbReference type="NCBI Taxonomy" id="455361"/>
    <lineage>
        <taxon>Bacteria</taxon>
        <taxon>Pseudomonadati</taxon>
        <taxon>Pseudomonadota</taxon>
        <taxon>Alphaproteobacteria</taxon>
        <taxon>Acetobacterales</taxon>
        <taxon>Roseomonadaceae</taxon>
        <taxon>Roseococcus</taxon>
    </lineage>
</organism>
<gene>
    <name evidence="9" type="ORF">GGQ83_001766</name>
</gene>
<keyword evidence="7" id="KW-0732">Signal</keyword>
<dbReference type="InterPro" id="IPR050570">
    <property type="entry name" value="Cell_wall_metabolism_enzyme"/>
</dbReference>
<evidence type="ECO:0000256" key="7">
    <source>
        <dbReference type="SAM" id="SignalP"/>
    </source>
</evidence>
<feature type="signal peptide" evidence="7">
    <location>
        <begin position="1"/>
        <end position="24"/>
    </location>
</feature>
<evidence type="ECO:0000256" key="4">
    <source>
        <dbReference type="ARBA" id="ARBA00022801"/>
    </source>
</evidence>
<evidence type="ECO:0000256" key="5">
    <source>
        <dbReference type="ARBA" id="ARBA00022833"/>
    </source>
</evidence>
<dbReference type="GO" id="GO:0004222">
    <property type="term" value="F:metalloendopeptidase activity"/>
    <property type="evidence" value="ECO:0007669"/>
    <property type="project" value="TreeGrafter"/>
</dbReference>
<keyword evidence="4 9" id="KW-0378">Hydrolase</keyword>
<dbReference type="Gene3D" id="2.70.70.10">
    <property type="entry name" value="Glucose Permease (Domain IIA)"/>
    <property type="match status" value="1"/>
</dbReference>
<dbReference type="AlphaFoldDB" id="A0A840AA08"/>
<dbReference type="Proteomes" id="UP000553193">
    <property type="component" value="Unassembled WGS sequence"/>
</dbReference>
<dbReference type="PANTHER" id="PTHR21666:SF288">
    <property type="entry name" value="CELL DIVISION PROTEIN YTFB"/>
    <property type="match status" value="1"/>
</dbReference>
<dbReference type="SUPFAM" id="SSF51261">
    <property type="entry name" value="Duplicated hybrid motif"/>
    <property type="match status" value="1"/>
</dbReference>
<keyword evidence="2" id="KW-0645">Protease</keyword>
<keyword evidence="5" id="KW-0862">Zinc</keyword>
<dbReference type="Gene3D" id="3.10.450.350">
    <property type="match status" value="2"/>
</dbReference>
<dbReference type="GO" id="GO:0006508">
    <property type="term" value="P:proteolysis"/>
    <property type="evidence" value="ECO:0007669"/>
    <property type="project" value="UniProtKB-KW"/>
</dbReference>
<evidence type="ECO:0000256" key="6">
    <source>
        <dbReference type="ARBA" id="ARBA00023049"/>
    </source>
</evidence>
<keyword evidence="10" id="KW-1185">Reference proteome</keyword>
<sequence>MMKLRRATHLLLPALLLLPAVHFAWPTAEQVNVEAAALPDAALAPAPVAPSAFLEEPAIEERAEAPLTLDAPEAALVEAVPYAPPGTPDPEPEPAFTEQTVTVASGDTLLGLLTEAGVPGADAHAALAELLPLFPANRLRPGQELLLRFDAEDETRLMALEINPGPGHTVAVERQGEGWQADEARLPEHPHLAQVEAVVTGGVFPALVNAGLPANLAYSIVRAYSHRVDFQRDLRAGDRVAVAFERMRSEDGTLLRHGRVLYAALTLSGQTQEIWRHEGPDGEVGWYDAAGRPLAGGFLRTPLNGARMSSGFGPRRHPILGYNRMHRGVDFAAPTGTPIYAASDGVVLSVRRERGYGNVIRVRHAGNTMTLYAHLSRFAPGMAAGTRVRQGQTIGRVGSTGMSTGPHLHYELHVNGQAVNPATSRLPAPPALAGRALLQYQTARTDLNRQRARLARGLTEVALAPQ</sequence>
<dbReference type="GO" id="GO:0046872">
    <property type="term" value="F:metal ion binding"/>
    <property type="evidence" value="ECO:0007669"/>
    <property type="project" value="UniProtKB-KW"/>
</dbReference>
<comment type="cofactor">
    <cofactor evidence="1">
        <name>Zn(2+)</name>
        <dbReference type="ChEBI" id="CHEBI:29105"/>
    </cofactor>
</comment>
<dbReference type="InterPro" id="IPR016047">
    <property type="entry name" value="M23ase_b-sheet_dom"/>
</dbReference>